<dbReference type="Proteomes" id="UP000828390">
    <property type="component" value="Unassembled WGS sequence"/>
</dbReference>
<protein>
    <submittedName>
        <fullName evidence="1">Uncharacterized protein</fullName>
    </submittedName>
</protein>
<name>A0A9D4CFB1_DREPO</name>
<accession>A0A9D4CFB1</accession>
<evidence type="ECO:0000313" key="1">
    <source>
        <dbReference type="EMBL" id="KAH3724189.1"/>
    </source>
</evidence>
<dbReference type="AlphaFoldDB" id="A0A9D4CFB1"/>
<reference evidence="1" key="2">
    <citation type="submission" date="2020-11" db="EMBL/GenBank/DDBJ databases">
        <authorList>
            <person name="McCartney M.A."/>
            <person name="Auch B."/>
            <person name="Kono T."/>
            <person name="Mallez S."/>
            <person name="Becker A."/>
            <person name="Gohl D.M."/>
            <person name="Silverstein K.A.T."/>
            <person name="Koren S."/>
            <person name="Bechman K.B."/>
            <person name="Herman A."/>
            <person name="Abrahante J.E."/>
            <person name="Garbe J."/>
        </authorList>
    </citation>
    <scope>NUCLEOTIDE SEQUENCE</scope>
    <source>
        <strain evidence="1">Duluth1</strain>
        <tissue evidence="1">Whole animal</tissue>
    </source>
</reference>
<sequence>MNHRLCPEYLSNLIPLHPKNRYDLRNNESVHFNHARRKSYRCSFLPTGIREWNALTPDLQQSPTMSGTKPSRPNYSTFVREVVKSFTQGCDLNAIP</sequence>
<gene>
    <name evidence="1" type="ORF">DPMN_050000</name>
</gene>
<evidence type="ECO:0000313" key="2">
    <source>
        <dbReference type="Proteomes" id="UP000828390"/>
    </source>
</evidence>
<proteinExistence type="predicted"/>
<comment type="caution">
    <text evidence="1">The sequence shown here is derived from an EMBL/GenBank/DDBJ whole genome shotgun (WGS) entry which is preliminary data.</text>
</comment>
<reference evidence="1" key="1">
    <citation type="journal article" date="2019" name="bioRxiv">
        <title>The Genome of the Zebra Mussel, Dreissena polymorpha: A Resource for Invasive Species Research.</title>
        <authorList>
            <person name="McCartney M.A."/>
            <person name="Auch B."/>
            <person name="Kono T."/>
            <person name="Mallez S."/>
            <person name="Zhang Y."/>
            <person name="Obille A."/>
            <person name="Becker A."/>
            <person name="Abrahante J.E."/>
            <person name="Garbe J."/>
            <person name="Badalamenti J.P."/>
            <person name="Herman A."/>
            <person name="Mangelson H."/>
            <person name="Liachko I."/>
            <person name="Sullivan S."/>
            <person name="Sone E.D."/>
            <person name="Koren S."/>
            <person name="Silverstein K.A.T."/>
            <person name="Beckman K.B."/>
            <person name="Gohl D.M."/>
        </authorList>
    </citation>
    <scope>NUCLEOTIDE SEQUENCE</scope>
    <source>
        <strain evidence="1">Duluth1</strain>
        <tissue evidence="1">Whole animal</tissue>
    </source>
</reference>
<organism evidence="1 2">
    <name type="scientific">Dreissena polymorpha</name>
    <name type="common">Zebra mussel</name>
    <name type="synonym">Mytilus polymorpha</name>
    <dbReference type="NCBI Taxonomy" id="45954"/>
    <lineage>
        <taxon>Eukaryota</taxon>
        <taxon>Metazoa</taxon>
        <taxon>Spiralia</taxon>
        <taxon>Lophotrochozoa</taxon>
        <taxon>Mollusca</taxon>
        <taxon>Bivalvia</taxon>
        <taxon>Autobranchia</taxon>
        <taxon>Heteroconchia</taxon>
        <taxon>Euheterodonta</taxon>
        <taxon>Imparidentia</taxon>
        <taxon>Neoheterodontei</taxon>
        <taxon>Myida</taxon>
        <taxon>Dreissenoidea</taxon>
        <taxon>Dreissenidae</taxon>
        <taxon>Dreissena</taxon>
    </lineage>
</organism>
<keyword evidence="2" id="KW-1185">Reference proteome</keyword>
<dbReference type="EMBL" id="JAIWYP010000012">
    <property type="protein sequence ID" value="KAH3724189.1"/>
    <property type="molecule type" value="Genomic_DNA"/>
</dbReference>